<feature type="signal peptide" evidence="1">
    <location>
        <begin position="1"/>
        <end position="19"/>
    </location>
</feature>
<evidence type="ECO:0000259" key="2">
    <source>
        <dbReference type="Pfam" id="PF22807"/>
    </source>
</evidence>
<dbReference type="AlphaFoldDB" id="A0A1D1W0P0"/>
<dbReference type="InterPro" id="IPR011042">
    <property type="entry name" value="6-blade_b-propeller_TolB-like"/>
</dbReference>
<dbReference type="InterPro" id="IPR054539">
    <property type="entry name" value="Beta-prop_PDH"/>
</dbReference>
<dbReference type="Pfam" id="PF22807">
    <property type="entry name" value="TrAA12"/>
    <property type="match status" value="2"/>
</dbReference>
<keyword evidence="4" id="KW-1185">Reference proteome</keyword>
<keyword evidence="1" id="KW-0732">Signal</keyword>
<dbReference type="EMBL" id="BDGG01000014">
    <property type="protein sequence ID" value="GAV06816.1"/>
    <property type="molecule type" value="Genomic_DNA"/>
</dbReference>
<dbReference type="Gene3D" id="2.120.10.30">
    <property type="entry name" value="TolB, C-terminal domain"/>
    <property type="match status" value="1"/>
</dbReference>
<dbReference type="STRING" id="947166.A0A1D1W0P0"/>
<sequence length="431" mass="46865">MQLSLSIFRILCFPGVGLSQVSILPKIVQIDSPQTHSIDPMSLPLPLITNSAKHKSQEIRQPPDATLNVPKGFTVNIFASGDPPNVFQKPRQMILAPNGDIFLSDTDVDGKVYVLRDHEMDGVADERFTFASGLIKPYGLAFNNGFLYVATTHSVVRFPYQFGDTRASADPETVVPLTEDDEGHTTRDIKFSLDGSEFFVGVGSSGDVLAAVGSTGDSLVEGDPLRAAISVYNVSGTDRQTFASGIRNPASLAVNPVNGELWTTAAERNGFGEDLIPDYATSVKEGGFYGYPYSYIGKNPDPRFAHDRPDLVDQGIVPDVLFIAHSAPLGMTFYNGTMFPKEYQGDAFVALHGSSDRQELTGYKVVRIKFDNGKLVKNEYEDFLTGWLSSPDDNKVWGRPVAVAVAGDGALLISDDGAKKIWRISYCGDKC</sequence>
<dbReference type="PANTHER" id="PTHR33546">
    <property type="entry name" value="LARGE, MULTIFUNCTIONAL SECRETED PROTEIN-RELATED"/>
    <property type="match status" value="1"/>
</dbReference>
<feature type="domain" description="Pyrroloquinoline quinone-dependent pyranose dehydrogenase beta-propeller" evidence="2">
    <location>
        <begin position="317"/>
        <end position="424"/>
    </location>
</feature>
<evidence type="ECO:0000313" key="3">
    <source>
        <dbReference type="EMBL" id="GAV06816.1"/>
    </source>
</evidence>
<accession>A0A1D1W0P0</accession>
<comment type="caution">
    <text evidence="3">The sequence shown here is derived from an EMBL/GenBank/DDBJ whole genome shotgun (WGS) entry which is preliminary data.</text>
</comment>
<organism evidence="3 4">
    <name type="scientific">Ramazzottius varieornatus</name>
    <name type="common">Water bear</name>
    <name type="synonym">Tardigrade</name>
    <dbReference type="NCBI Taxonomy" id="947166"/>
    <lineage>
        <taxon>Eukaryota</taxon>
        <taxon>Metazoa</taxon>
        <taxon>Ecdysozoa</taxon>
        <taxon>Tardigrada</taxon>
        <taxon>Eutardigrada</taxon>
        <taxon>Parachela</taxon>
        <taxon>Hypsibioidea</taxon>
        <taxon>Ramazzottiidae</taxon>
        <taxon>Ramazzottius</taxon>
    </lineage>
</organism>
<dbReference type="Proteomes" id="UP000186922">
    <property type="component" value="Unassembled WGS sequence"/>
</dbReference>
<dbReference type="OrthoDB" id="507128at2759"/>
<dbReference type="PANTHER" id="PTHR33546:SF1">
    <property type="entry name" value="LARGE, MULTIFUNCTIONAL SECRETED PROTEIN"/>
    <property type="match status" value="1"/>
</dbReference>
<reference evidence="3 4" key="1">
    <citation type="journal article" date="2016" name="Nat. Commun.">
        <title>Extremotolerant tardigrade genome and improved radiotolerance of human cultured cells by tardigrade-unique protein.</title>
        <authorList>
            <person name="Hashimoto T."/>
            <person name="Horikawa D.D."/>
            <person name="Saito Y."/>
            <person name="Kuwahara H."/>
            <person name="Kozuka-Hata H."/>
            <person name="Shin-I T."/>
            <person name="Minakuchi Y."/>
            <person name="Ohishi K."/>
            <person name="Motoyama A."/>
            <person name="Aizu T."/>
            <person name="Enomoto A."/>
            <person name="Kondo K."/>
            <person name="Tanaka S."/>
            <person name="Hara Y."/>
            <person name="Koshikawa S."/>
            <person name="Sagara H."/>
            <person name="Miura T."/>
            <person name="Yokobori S."/>
            <person name="Miyagawa K."/>
            <person name="Suzuki Y."/>
            <person name="Kubo T."/>
            <person name="Oyama M."/>
            <person name="Kohara Y."/>
            <person name="Fujiyama A."/>
            <person name="Arakawa K."/>
            <person name="Katayama T."/>
            <person name="Toyoda A."/>
            <person name="Kunieda T."/>
        </authorList>
    </citation>
    <scope>NUCLEOTIDE SEQUENCE [LARGE SCALE GENOMIC DNA]</scope>
    <source>
        <strain evidence="3 4">YOKOZUNA-1</strain>
    </source>
</reference>
<gene>
    <name evidence="3" type="primary">RvY_16739</name>
    <name evidence="3" type="synonym">RvY_16739.1</name>
    <name evidence="3" type="ORF">RvY_16739-1</name>
</gene>
<name>A0A1D1W0P0_RAMVA</name>
<feature type="domain" description="Pyrroloquinoline quinone-dependent pyranose dehydrogenase beta-propeller" evidence="2">
    <location>
        <begin position="70"/>
        <end position="265"/>
    </location>
</feature>
<proteinExistence type="predicted"/>
<evidence type="ECO:0000256" key="1">
    <source>
        <dbReference type="SAM" id="SignalP"/>
    </source>
</evidence>
<protein>
    <recommendedName>
        <fullName evidence="2">Pyrroloquinoline quinone-dependent pyranose dehydrogenase beta-propeller domain-containing protein</fullName>
    </recommendedName>
</protein>
<dbReference type="InterPro" id="IPR011041">
    <property type="entry name" value="Quinoprot_gluc/sorb_DH_b-prop"/>
</dbReference>
<feature type="chain" id="PRO_5008899064" description="Pyrroloquinoline quinone-dependent pyranose dehydrogenase beta-propeller domain-containing protein" evidence="1">
    <location>
        <begin position="20"/>
        <end position="431"/>
    </location>
</feature>
<evidence type="ECO:0000313" key="4">
    <source>
        <dbReference type="Proteomes" id="UP000186922"/>
    </source>
</evidence>
<dbReference type="SUPFAM" id="SSF50952">
    <property type="entry name" value="Soluble quinoprotein glucose dehydrogenase"/>
    <property type="match status" value="1"/>
</dbReference>